<dbReference type="InterPro" id="IPR027417">
    <property type="entry name" value="P-loop_NTPase"/>
</dbReference>
<dbReference type="SMART" id="SM00382">
    <property type="entry name" value="AAA"/>
    <property type="match status" value="1"/>
</dbReference>
<reference evidence="6 7" key="1">
    <citation type="submission" date="2020-08" db="EMBL/GenBank/DDBJ databases">
        <title>novel species in genus Nocardioides.</title>
        <authorList>
            <person name="Zhang G."/>
        </authorList>
    </citation>
    <scope>NUCLEOTIDE SEQUENCE [LARGE SCALE GENOMIC DNA]</scope>
    <source>
        <strain evidence="6 7">SC8A-24</strain>
    </source>
</reference>
<keyword evidence="3" id="KW-0067">ATP-binding</keyword>
<evidence type="ECO:0000256" key="4">
    <source>
        <dbReference type="SAM" id="MobiDB-lite"/>
    </source>
</evidence>
<dbReference type="Pfam" id="PF00004">
    <property type="entry name" value="AAA"/>
    <property type="match status" value="1"/>
</dbReference>
<comment type="caution">
    <text evidence="6">The sequence shown here is derived from an EMBL/GenBank/DDBJ whole genome shotgun (WGS) entry which is preliminary data.</text>
</comment>
<keyword evidence="7" id="KW-1185">Reference proteome</keyword>
<name>A0ABR6UCK8_9ACTN</name>
<keyword evidence="2" id="KW-0547">Nucleotide-binding</keyword>
<sequence length="485" mass="51722">MTTAEHEDHDPADEQGDEQGDEQTDEQGDVELRAALTRVLGRLVREEPVVRRGDDLMPLLDAHLGVTADTLPVVVEPVPAHRWADTDIALATVVARDPEARLVGVGGGDQRHHSSLGDLMAHAEWGRFRTGQVDRLNVATGPDTERATVAFGMHLFHHGGSPVVVVQRAGNPQHGSEPRLEVLGAEPDAVTSLLAELREQAMRHSVLWRQVVSFSGSPYERSLSGVTFHHRPVVPAEHVVLPEGTLEQVRAHVVGLAEHRDRLLAKGQHLKRGVLLYGPPGTGKTHTVRHLVGATPDTTVVLLSGTQMVHVAAAAQIARAHQPAIVVIEDCDLIAEDRDHHYGGGPSPMLFTLLDAMDGLDADADVVFLLTTNRAEALERALAQRPGRVDLAVEVPLPDEPARRALVALYGSQVGFSPEAVARAARDSAGTTASYAKELVRRAVLLAAVDEREPGDEDLAAASAALQSDSAALTLALLGSTGPAA</sequence>
<evidence type="ECO:0000256" key="1">
    <source>
        <dbReference type="ARBA" id="ARBA00006914"/>
    </source>
</evidence>
<dbReference type="Proteomes" id="UP000604001">
    <property type="component" value="Unassembled WGS sequence"/>
</dbReference>
<dbReference type="SUPFAM" id="SSF52540">
    <property type="entry name" value="P-loop containing nucleoside triphosphate hydrolases"/>
    <property type="match status" value="1"/>
</dbReference>
<accession>A0ABR6UCK8</accession>
<protein>
    <submittedName>
        <fullName evidence="6">AAA family ATPase</fullName>
    </submittedName>
</protein>
<evidence type="ECO:0000256" key="3">
    <source>
        <dbReference type="ARBA" id="ARBA00022840"/>
    </source>
</evidence>
<dbReference type="EMBL" id="JACMYC010000017">
    <property type="protein sequence ID" value="MBC2962181.1"/>
    <property type="molecule type" value="Genomic_DNA"/>
</dbReference>
<dbReference type="RefSeq" id="WP_186347365.1">
    <property type="nucleotide sequence ID" value="NZ_BMMR01000001.1"/>
</dbReference>
<dbReference type="InterPro" id="IPR050221">
    <property type="entry name" value="26S_Proteasome_ATPase"/>
</dbReference>
<proteinExistence type="inferred from homology"/>
<gene>
    <name evidence="6" type="ORF">H7344_17965</name>
</gene>
<comment type="similarity">
    <text evidence="1">Belongs to the AAA ATPase family.</text>
</comment>
<feature type="region of interest" description="Disordered" evidence="4">
    <location>
        <begin position="1"/>
        <end position="29"/>
    </location>
</feature>
<dbReference type="PANTHER" id="PTHR23073">
    <property type="entry name" value="26S PROTEASOME REGULATORY SUBUNIT"/>
    <property type="match status" value="1"/>
</dbReference>
<dbReference type="Gene3D" id="3.40.50.300">
    <property type="entry name" value="P-loop containing nucleotide triphosphate hydrolases"/>
    <property type="match status" value="1"/>
</dbReference>
<dbReference type="InterPro" id="IPR003593">
    <property type="entry name" value="AAA+_ATPase"/>
</dbReference>
<dbReference type="InterPro" id="IPR003959">
    <property type="entry name" value="ATPase_AAA_core"/>
</dbReference>
<feature type="compositionally biased region" description="Acidic residues" evidence="4">
    <location>
        <begin position="10"/>
        <end position="29"/>
    </location>
</feature>
<evidence type="ECO:0000313" key="6">
    <source>
        <dbReference type="EMBL" id="MBC2962181.1"/>
    </source>
</evidence>
<organism evidence="6 7">
    <name type="scientific">Nocardioides deserti</name>
    <dbReference type="NCBI Taxonomy" id="1588644"/>
    <lineage>
        <taxon>Bacteria</taxon>
        <taxon>Bacillati</taxon>
        <taxon>Actinomycetota</taxon>
        <taxon>Actinomycetes</taxon>
        <taxon>Propionibacteriales</taxon>
        <taxon>Nocardioidaceae</taxon>
        <taxon>Nocardioides</taxon>
    </lineage>
</organism>
<evidence type="ECO:0000313" key="7">
    <source>
        <dbReference type="Proteomes" id="UP000604001"/>
    </source>
</evidence>
<evidence type="ECO:0000256" key="2">
    <source>
        <dbReference type="ARBA" id="ARBA00022741"/>
    </source>
</evidence>
<dbReference type="CDD" id="cd19481">
    <property type="entry name" value="RecA-like_protease"/>
    <property type="match status" value="1"/>
</dbReference>
<feature type="domain" description="AAA+ ATPase" evidence="5">
    <location>
        <begin position="270"/>
        <end position="399"/>
    </location>
</feature>
<evidence type="ECO:0000259" key="5">
    <source>
        <dbReference type="SMART" id="SM00382"/>
    </source>
</evidence>